<evidence type="ECO:0000313" key="2">
    <source>
        <dbReference type="Proteomes" id="UP000266188"/>
    </source>
</evidence>
<protein>
    <submittedName>
        <fullName evidence="1">Uncharacterized protein</fullName>
    </submittedName>
</protein>
<dbReference type="Proteomes" id="UP000266188">
    <property type="component" value="Unassembled WGS sequence"/>
</dbReference>
<keyword evidence="2" id="KW-1185">Reference proteome</keyword>
<name>A0A3A3A0W6_9EURO</name>
<evidence type="ECO:0000313" key="1">
    <source>
        <dbReference type="EMBL" id="RJE22961.1"/>
    </source>
</evidence>
<reference evidence="2" key="1">
    <citation type="submission" date="2017-02" db="EMBL/GenBank/DDBJ databases">
        <authorList>
            <person name="Tafer H."/>
            <person name="Lopandic K."/>
        </authorList>
    </citation>
    <scope>NUCLEOTIDE SEQUENCE [LARGE SCALE GENOMIC DNA]</scope>
    <source>
        <strain evidence="2">CBS 366.77</strain>
    </source>
</reference>
<accession>A0A3A3A0W6</accession>
<organism evidence="1 2">
    <name type="scientific">Aspergillus sclerotialis</name>
    <dbReference type="NCBI Taxonomy" id="2070753"/>
    <lineage>
        <taxon>Eukaryota</taxon>
        <taxon>Fungi</taxon>
        <taxon>Dikarya</taxon>
        <taxon>Ascomycota</taxon>
        <taxon>Pezizomycotina</taxon>
        <taxon>Eurotiomycetes</taxon>
        <taxon>Eurotiomycetidae</taxon>
        <taxon>Eurotiales</taxon>
        <taxon>Aspergillaceae</taxon>
        <taxon>Aspergillus</taxon>
        <taxon>Aspergillus subgen. Polypaecilum</taxon>
    </lineage>
</organism>
<dbReference type="EMBL" id="MVGC01000142">
    <property type="protein sequence ID" value="RJE22961.1"/>
    <property type="molecule type" value="Genomic_DNA"/>
</dbReference>
<sequence length="73" mass="8578">MPSSTSLYLRKQFWLAEVRQKDLREERSSEMPLSFVSFAWSRSGKEECLLEYDACLFRELHGQANQMDSIQGE</sequence>
<dbReference type="AlphaFoldDB" id="A0A3A3A0W6"/>
<gene>
    <name evidence="1" type="ORF">PHISCL_04688</name>
</gene>
<comment type="caution">
    <text evidence="1">The sequence shown here is derived from an EMBL/GenBank/DDBJ whole genome shotgun (WGS) entry which is preliminary data.</text>
</comment>
<proteinExistence type="predicted"/>